<name>G0NYI1_CAEBE</name>
<organism evidence="2">
    <name type="scientific">Caenorhabditis brenneri</name>
    <name type="common">Nematode worm</name>
    <dbReference type="NCBI Taxonomy" id="135651"/>
    <lineage>
        <taxon>Eukaryota</taxon>
        <taxon>Metazoa</taxon>
        <taxon>Ecdysozoa</taxon>
        <taxon>Nematoda</taxon>
        <taxon>Chromadorea</taxon>
        <taxon>Rhabditida</taxon>
        <taxon>Rhabditina</taxon>
        <taxon>Rhabditomorpha</taxon>
        <taxon>Rhabditoidea</taxon>
        <taxon>Rhabditidae</taxon>
        <taxon>Peloderinae</taxon>
        <taxon>Caenorhabditis</taxon>
    </lineage>
</organism>
<dbReference type="Proteomes" id="UP000008068">
    <property type="component" value="Unassembled WGS sequence"/>
</dbReference>
<dbReference type="InParanoid" id="G0NYI1"/>
<dbReference type="PANTHER" id="PTHR38607">
    <property type="entry name" value="PROTEIN CBG00180-RELATED"/>
    <property type="match status" value="1"/>
</dbReference>
<dbReference type="PANTHER" id="PTHR38607:SF1">
    <property type="entry name" value="MABP DOMAIN-CONTAINING PROTEIN-RELATED"/>
    <property type="match status" value="1"/>
</dbReference>
<dbReference type="EMBL" id="GL379981">
    <property type="protein sequence ID" value="EGT40105.1"/>
    <property type="molecule type" value="Genomic_DNA"/>
</dbReference>
<dbReference type="AlphaFoldDB" id="G0NYI1"/>
<proteinExistence type="predicted"/>
<evidence type="ECO:0000313" key="2">
    <source>
        <dbReference type="Proteomes" id="UP000008068"/>
    </source>
</evidence>
<dbReference type="HOGENOM" id="CLU_1733078_0_0_1"/>
<gene>
    <name evidence="1" type="ORF">CAEBREN_17225</name>
</gene>
<keyword evidence="2" id="KW-1185">Reference proteome</keyword>
<dbReference type="eggNOG" id="ENOG502RT9D">
    <property type="taxonomic scope" value="Eukaryota"/>
</dbReference>
<sequence>MAYRETEHEAFVVSKLEHEYFAYCKDVPKDLIIDANLSPKGVDILGKWVRVSVHRGNVVCRPVRIIDNLYESRIWNATPQIKVKIEYDGIHGNNLKMFFNDYLGFVSDPHEVMANFDRCSLHQVWIERYKANGTNSRWGISKTQDNHSHET</sequence>
<evidence type="ECO:0000313" key="1">
    <source>
        <dbReference type="EMBL" id="EGT40105.1"/>
    </source>
</evidence>
<protein>
    <submittedName>
        <fullName evidence="1">Uncharacterized protein</fullName>
    </submittedName>
</protein>
<dbReference type="OrthoDB" id="5911171at2759"/>
<reference evidence="2" key="1">
    <citation type="submission" date="2011-07" db="EMBL/GenBank/DDBJ databases">
        <authorList>
            <consortium name="Caenorhabditis brenneri Sequencing and Analysis Consortium"/>
            <person name="Wilson R.K."/>
        </authorList>
    </citation>
    <scope>NUCLEOTIDE SEQUENCE [LARGE SCALE GENOMIC DNA]</scope>
    <source>
        <strain evidence="2">PB2801</strain>
    </source>
</reference>
<accession>G0NYI1</accession>